<dbReference type="EMBL" id="GGEC01074290">
    <property type="protein sequence ID" value="MBX54774.1"/>
    <property type="molecule type" value="Transcribed_RNA"/>
</dbReference>
<sequence length="32" mass="3528">MGQAVPAKQNLPTSTVIQVLLKEENQRGKYDA</sequence>
<reference evidence="1" key="1">
    <citation type="submission" date="2018-02" db="EMBL/GenBank/DDBJ databases">
        <title>Rhizophora mucronata_Transcriptome.</title>
        <authorList>
            <person name="Meera S.P."/>
            <person name="Sreeshan A."/>
            <person name="Augustine A."/>
        </authorList>
    </citation>
    <scope>NUCLEOTIDE SEQUENCE</scope>
    <source>
        <tissue evidence="1">Leaf</tissue>
    </source>
</reference>
<proteinExistence type="predicted"/>
<evidence type="ECO:0000313" key="1">
    <source>
        <dbReference type="EMBL" id="MBX54774.1"/>
    </source>
</evidence>
<name>A0A2P2PJ60_RHIMU</name>
<protein>
    <submittedName>
        <fullName evidence="1">Uncharacterized protein</fullName>
    </submittedName>
</protein>
<dbReference type="AlphaFoldDB" id="A0A2P2PJ60"/>
<accession>A0A2P2PJ60</accession>
<organism evidence="1">
    <name type="scientific">Rhizophora mucronata</name>
    <name type="common">Asiatic mangrove</name>
    <dbReference type="NCBI Taxonomy" id="61149"/>
    <lineage>
        <taxon>Eukaryota</taxon>
        <taxon>Viridiplantae</taxon>
        <taxon>Streptophyta</taxon>
        <taxon>Embryophyta</taxon>
        <taxon>Tracheophyta</taxon>
        <taxon>Spermatophyta</taxon>
        <taxon>Magnoliopsida</taxon>
        <taxon>eudicotyledons</taxon>
        <taxon>Gunneridae</taxon>
        <taxon>Pentapetalae</taxon>
        <taxon>rosids</taxon>
        <taxon>fabids</taxon>
        <taxon>Malpighiales</taxon>
        <taxon>Rhizophoraceae</taxon>
        <taxon>Rhizophora</taxon>
    </lineage>
</organism>